<dbReference type="InterPro" id="IPR010869">
    <property type="entry name" value="DUF1501"/>
</dbReference>
<dbReference type="Pfam" id="PF07394">
    <property type="entry name" value="DUF1501"/>
    <property type="match status" value="1"/>
</dbReference>
<proteinExistence type="predicted"/>
<accession>A0A382A540</accession>
<dbReference type="AlphaFoldDB" id="A0A382A540"/>
<organism evidence="1">
    <name type="scientific">marine metagenome</name>
    <dbReference type="NCBI Taxonomy" id="408172"/>
    <lineage>
        <taxon>unclassified sequences</taxon>
        <taxon>metagenomes</taxon>
        <taxon>ecological metagenomes</taxon>
    </lineage>
</organism>
<name>A0A382A540_9ZZZZ</name>
<reference evidence="1" key="1">
    <citation type="submission" date="2018-05" db="EMBL/GenBank/DDBJ databases">
        <authorList>
            <person name="Lanie J.A."/>
            <person name="Ng W.-L."/>
            <person name="Kazmierczak K.M."/>
            <person name="Andrzejewski T.M."/>
            <person name="Davidsen T.M."/>
            <person name="Wayne K.J."/>
            <person name="Tettelin H."/>
            <person name="Glass J.I."/>
            <person name="Rusch D."/>
            <person name="Podicherti R."/>
            <person name="Tsui H.-C.T."/>
            <person name="Winkler M.E."/>
        </authorList>
    </citation>
    <scope>NUCLEOTIDE SEQUENCE</scope>
</reference>
<sequence length="531" mass="59536">MKRKDYLNSKKHKAEHSKWGRRGFMKTLGIAGAGAISFGNNSLSVLNSNFLTNALTDSISDRSLVLIRLKGGNDGLNTIVPLYDFDTYVNKRPNIHIPKSNLIKLNDDFAMPNHMKNMEPLWKDGKMKVVNGVGYENPNGSHFKSSDIWASATRNTEISTGWLGRYYDEKYLDYLTNPPEKPVAIQIGSRGNLIFNGSKTTYAFAVSSPERLKKVAENGTLFDTKNLPDCTHGDQIEFLRRISNATFNYASVIHKAYNESEDFNQYDAENNLDTQLSLVSRLIKGGLGSKIYMVSLGGFDTHGNQPERHQKLLTTLSNSIKVFYDDLKYYGLDNKVLSLTFSEFGRRVAENGSEGTDHGAAAPVMLFGPALKGNGIIGDHPSLSDLNKRGNLKHKLDFRSIYTTILTDWLCGDKNFINKAMLGNEYSLLGLGINCNDDVINYDDIIPYHAAIYGSTKVDLNLRINQDHHIKIYIYDILGRNHGLIYDNLLRRGTHTFPLSINSNKKLASGQYFYNIKVLGGKDLNKSFIVK</sequence>
<dbReference type="PANTHER" id="PTHR43737">
    <property type="entry name" value="BLL7424 PROTEIN"/>
    <property type="match status" value="1"/>
</dbReference>
<gene>
    <name evidence="1" type="ORF">METZ01_LOCUS149031</name>
</gene>
<protein>
    <recommendedName>
        <fullName evidence="2">Twin-arginine translocation pathway signal</fullName>
    </recommendedName>
</protein>
<evidence type="ECO:0008006" key="2">
    <source>
        <dbReference type="Google" id="ProtNLM"/>
    </source>
</evidence>
<dbReference type="EMBL" id="UINC01023795">
    <property type="protein sequence ID" value="SVA96177.1"/>
    <property type="molecule type" value="Genomic_DNA"/>
</dbReference>
<dbReference type="PANTHER" id="PTHR43737:SF1">
    <property type="entry name" value="DUF1501 DOMAIN-CONTAINING PROTEIN"/>
    <property type="match status" value="1"/>
</dbReference>
<evidence type="ECO:0000313" key="1">
    <source>
        <dbReference type="EMBL" id="SVA96177.1"/>
    </source>
</evidence>